<dbReference type="Proteomes" id="UP000523795">
    <property type="component" value="Unassembled WGS sequence"/>
</dbReference>
<sequence>MALTVSGPQARPFAGEPVLPQARPCCLDCGSADYLVFGEYVPARLLQDSLWSAASASYTCSQCGGNGGREVPPSWVPPGWFWYQ</sequence>
<comment type="caution">
    <text evidence="1">The sequence shown here is derived from an EMBL/GenBank/DDBJ whole genome shotgun (WGS) entry which is preliminary data.</text>
</comment>
<accession>A0ABX1JNB8</accession>
<organism evidence="1 2">
    <name type="scientific">Arthrobacter deserti</name>
    <dbReference type="NCBI Taxonomy" id="1742687"/>
    <lineage>
        <taxon>Bacteria</taxon>
        <taxon>Bacillati</taxon>
        <taxon>Actinomycetota</taxon>
        <taxon>Actinomycetes</taxon>
        <taxon>Micrococcales</taxon>
        <taxon>Micrococcaceae</taxon>
        <taxon>Arthrobacter</taxon>
    </lineage>
</organism>
<evidence type="ECO:0000313" key="1">
    <source>
        <dbReference type="EMBL" id="NKX50803.1"/>
    </source>
</evidence>
<evidence type="ECO:0000313" key="2">
    <source>
        <dbReference type="Proteomes" id="UP000523795"/>
    </source>
</evidence>
<reference evidence="1 2" key="1">
    <citation type="submission" date="2020-04" db="EMBL/GenBank/DDBJ databases">
        <authorList>
            <person name="Liu S."/>
        </authorList>
    </citation>
    <scope>NUCLEOTIDE SEQUENCE [LARGE SCALE GENOMIC DNA]</scope>
    <source>
        <strain evidence="1 2">CGMCC 1.15091</strain>
    </source>
</reference>
<protein>
    <submittedName>
        <fullName evidence="1">Uncharacterized protein</fullName>
    </submittedName>
</protein>
<keyword evidence="2" id="KW-1185">Reference proteome</keyword>
<proteinExistence type="predicted"/>
<dbReference type="EMBL" id="JAAZSR010000130">
    <property type="protein sequence ID" value="NKX50803.1"/>
    <property type="molecule type" value="Genomic_DNA"/>
</dbReference>
<gene>
    <name evidence="1" type="ORF">HER39_09540</name>
</gene>
<name>A0ABX1JNB8_9MICC</name>